<proteinExistence type="predicted"/>
<dbReference type="EMBL" id="BAAAEM010000003">
    <property type="protein sequence ID" value="GAA0480760.1"/>
    <property type="molecule type" value="Genomic_DNA"/>
</dbReference>
<sequence length="224" mass="23916">MTVGSVSGPHAHAAMQLFDGARLQKNDLLTDIHFHQDYVASTSTNIAHRGAKSAVAAEFAGDHRKDEFARIADFTAGRSTNPPPGWRQAGTAELSALGLRGEAISSLPAAEYARVFVSGAGPNQRIAVQFEQQSGHWQKWLLDGGHALGPANMQAMQQSQFVQQLQAASNIAVTVINREDGISSNLAVTAESGSGLKWRNPDLGALAYLQDSGRQAASNMTYFL</sequence>
<dbReference type="Proteomes" id="UP001500713">
    <property type="component" value="Unassembled WGS sequence"/>
</dbReference>
<name>A0ABN1ANM2_9SPHN</name>
<evidence type="ECO:0000313" key="2">
    <source>
        <dbReference type="Proteomes" id="UP001500713"/>
    </source>
</evidence>
<organism evidence="1 2">
    <name type="scientific">Parasphingorhabdus litoris</name>
    <dbReference type="NCBI Taxonomy" id="394733"/>
    <lineage>
        <taxon>Bacteria</taxon>
        <taxon>Pseudomonadati</taxon>
        <taxon>Pseudomonadota</taxon>
        <taxon>Alphaproteobacteria</taxon>
        <taxon>Sphingomonadales</taxon>
        <taxon>Sphingomonadaceae</taxon>
        <taxon>Parasphingorhabdus</taxon>
    </lineage>
</organism>
<dbReference type="RefSeq" id="WP_229953586.1">
    <property type="nucleotide sequence ID" value="NZ_BAAAEM010000003.1"/>
</dbReference>
<protein>
    <submittedName>
        <fullName evidence="1">Uncharacterized protein</fullName>
    </submittedName>
</protein>
<comment type="caution">
    <text evidence="1">The sequence shown here is derived from an EMBL/GenBank/DDBJ whole genome shotgun (WGS) entry which is preliminary data.</text>
</comment>
<reference evidence="1 2" key="1">
    <citation type="journal article" date="2019" name="Int. J. Syst. Evol. Microbiol.">
        <title>The Global Catalogue of Microorganisms (GCM) 10K type strain sequencing project: providing services to taxonomists for standard genome sequencing and annotation.</title>
        <authorList>
            <consortium name="The Broad Institute Genomics Platform"/>
            <consortium name="The Broad Institute Genome Sequencing Center for Infectious Disease"/>
            <person name="Wu L."/>
            <person name="Ma J."/>
        </authorList>
    </citation>
    <scope>NUCLEOTIDE SEQUENCE [LARGE SCALE GENOMIC DNA]</scope>
    <source>
        <strain evidence="1 2">JCM 14162</strain>
    </source>
</reference>
<gene>
    <name evidence="1" type="ORF">GCM10009096_23560</name>
</gene>
<evidence type="ECO:0000313" key="1">
    <source>
        <dbReference type="EMBL" id="GAA0480760.1"/>
    </source>
</evidence>
<accession>A0ABN1ANM2</accession>
<keyword evidence="2" id="KW-1185">Reference proteome</keyword>